<organism evidence="3 4">
    <name type="scientific">Actinomadura darangshiensis</name>
    <dbReference type="NCBI Taxonomy" id="705336"/>
    <lineage>
        <taxon>Bacteria</taxon>
        <taxon>Bacillati</taxon>
        <taxon>Actinomycetota</taxon>
        <taxon>Actinomycetes</taxon>
        <taxon>Streptosporangiales</taxon>
        <taxon>Thermomonosporaceae</taxon>
        <taxon>Actinomadura</taxon>
    </lineage>
</organism>
<dbReference type="InterPro" id="IPR025325">
    <property type="entry name" value="DUF4231"/>
</dbReference>
<feature type="compositionally biased region" description="Polar residues" evidence="1">
    <location>
        <begin position="143"/>
        <end position="152"/>
    </location>
</feature>
<dbReference type="Pfam" id="PF14015">
    <property type="entry name" value="DUF4231"/>
    <property type="match status" value="1"/>
</dbReference>
<keyword evidence="2" id="KW-0812">Transmembrane</keyword>
<proteinExistence type="predicted"/>
<reference evidence="3 4" key="1">
    <citation type="submission" date="2019-03" db="EMBL/GenBank/DDBJ databases">
        <title>Draft genome sequences of novel Actinobacteria.</title>
        <authorList>
            <person name="Sahin N."/>
            <person name="Ay H."/>
            <person name="Saygin H."/>
        </authorList>
    </citation>
    <scope>NUCLEOTIDE SEQUENCE [LARGE SCALE GENOMIC DNA]</scope>
    <source>
        <strain evidence="3 4">DSM 45941</strain>
    </source>
</reference>
<name>A0A4R5AH76_9ACTN</name>
<feature type="transmembrane region" description="Helical" evidence="2">
    <location>
        <begin position="36"/>
        <end position="57"/>
    </location>
</feature>
<sequence>MILTPTTSRHVYREAVPQVINSHRVGQKYYRRVHNLFQSIIIIGSLASSTIAGLADIKGVQKWILVAVTFTVGVASGFTGYFKFRERGFYLQQTADAIDEEISSLELRVGHYKKYEDADEALGEFAERVESIRSEQRKREQQLDQPTENQQR</sequence>
<protein>
    <submittedName>
        <fullName evidence="3">DUF4231 domain-containing protein</fullName>
    </submittedName>
</protein>
<dbReference type="Proteomes" id="UP000295578">
    <property type="component" value="Unassembled WGS sequence"/>
</dbReference>
<evidence type="ECO:0000256" key="1">
    <source>
        <dbReference type="SAM" id="MobiDB-lite"/>
    </source>
</evidence>
<keyword evidence="2" id="KW-0472">Membrane</keyword>
<dbReference type="OrthoDB" id="3684311at2"/>
<comment type="caution">
    <text evidence="3">The sequence shown here is derived from an EMBL/GenBank/DDBJ whole genome shotgun (WGS) entry which is preliminary data.</text>
</comment>
<evidence type="ECO:0000313" key="3">
    <source>
        <dbReference type="EMBL" id="TDD69412.1"/>
    </source>
</evidence>
<evidence type="ECO:0000256" key="2">
    <source>
        <dbReference type="SAM" id="Phobius"/>
    </source>
</evidence>
<keyword evidence="2" id="KW-1133">Transmembrane helix</keyword>
<dbReference type="NCBIfam" id="NF033634">
    <property type="entry name" value="SLATT_1"/>
    <property type="match status" value="1"/>
</dbReference>
<accession>A0A4R5AH76</accession>
<dbReference type="AlphaFoldDB" id="A0A4R5AH76"/>
<evidence type="ECO:0000313" key="4">
    <source>
        <dbReference type="Proteomes" id="UP000295578"/>
    </source>
</evidence>
<keyword evidence="4" id="KW-1185">Reference proteome</keyword>
<feature type="compositionally biased region" description="Basic and acidic residues" evidence="1">
    <location>
        <begin position="133"/>
        <end position="142"/>
    </location>
</feature>
<dbReference type="EMBL" id="SMKY01000251">
    <property type="protein sequence ID" value="TDD69412.1"/>
    <property type="molecule type" value="Genomic_DNA"/>
</dbReference>
<feature type="transmembrane region" description="Helical" evidence="2">
    <location>
        <begin position="63"/>
        <end position="82"/>
    </location>
</feature>
<gene>
    <name evidence="3" type="ORF">E1293_35855</name>
</gene>
<feature type="region of interest" description="Disordered" evidence="1">
    <location>
        <begin position="133"/>
        <end position="152"/>
    </location>
</feature>